<reference evidence="2" key="1">
    <citation type="submission" date="2013-07" db="EMBL/GenBank/DDBJ databases">
        <authorList>
            <consortium name="The Broad Institute Genome Sequencing Platform"/>
            <person name="Cuomo C."/>
            <person name="Litvintseva A."/>
            <person name="Chen Y."/>
            <person name="Heitman J."/>
            <person name="Sun S."/>
            <person name="Springer D."/>
            <person name="Dromer F."/>
            <person name="Young S.K."/>
            <person name="Zeng Q."/>
            <person name="Gargeya S."/>
            <person name="Fitzgerald M."/>
            <person name="Abouelleil A."/>
            <person name="Alvarado L."/>
            <person name="Berlin A.M."/>
            <person name="Chapman S.B."/>
            <person name="Dewar J."/>
            <person name="Goldberg J."/>
            <person name="Griggs A."/>
            <person name="Gujja S."/>
            <person name="Hansen M."/>
            <person name="Howarth C."/>
            <person name="Imamovic A."/>
            <person name="Larimer J."/>
            <person name="McCowan C."/>
            <person name="Murphy C."/>
            <person name="Pearson M."/>
            <person name="Priest M."/>
            <person name="Roberts A."/>
            <person name="Saif S."/>
            <person name="Shea T."/>
            <person name="Sykes S."/>
            <person name="Wortman J."/>
            <person name="Nusbaum C."/>
            <person name="Birren B."/>
        </authorList>
    </citation>
    <scope>NUCLEOTIDE SEQUENCE</scope>
    <source>
        <strain evidence="2">CBS 10737</strain>
    </source>
</reference>
<evidence type="ECO:0000313" key="3">
    <source>
        <dbReference type="Proteomes" id="UP000094020"/>
    </source>
</evidence>
<protein>
    <submittedName>
        <fullName evidence="2">Uncharacterized protein</fullName>
    </submittedName>
</protein>
<evidence type="ECO:0000256" key="1">
    <source>
        <dbReference type="SAM" id="MobiDB-lite"/>
    </source>
</evidence>
<name>A0AAJ8L567_9TREE</name>
<dbReference type="RefSeq" id="XP_019012803.2">
    <property type="nucleotide sequence ID" value="XM_019154063.2"/>
</dbReference>
<dbReference type="EMBL" id="CP144524">
    <property type="protein sequence ID" value="WWC70809.1"/>
    <property type="molecule type" value="Genomic_DNA"/>
</dbReference>
<feature type="compositionally biased region" description="Polar residues" evidence="1">
    <location>
        <begin position="213"/>
        <end position="237"/>
    </location>
</feature>
<dbReference type="GeneID" id="30170668"/>
<gene>
    <name evidence="2" type="ORF">I206_104761</name>
</gene>
<organism evidence="2 3">
    <name type="scientific">Kwoniella pini CBS 10737</name>
    <dbReference type="NCBI Taxonomy" id="1296096"/>
    <lineage>
        <taxon>Eukaryota</taxon>
        <taxon>Fungi</taxon>
        <taxon>Dikarya</taxon>
        <taxon>Basidiomycota</taxon>
        <taxon>Agaricomycotina</taxon>
        <taxon>Tremellomycetes</taxon>
        <taxon>Tremellales</taxon>
        <taxon>Cryptococcaceae</taxon>
        <taxon>Kwoniella</taxon>
    </lineage>
</organism>
<proteinExistence type="predicted"/>
<feature type="region of interest" description="Disordered" evidence="1">
    <location>
        <begin position="66"/>
        <end position="119"/>
    </location>
</feature>
<evidence type="ECO:0000313" key="2">
    <source>
        <dbReference type="EMBL" id="WWC70809.1"/>
    </source>
</evidence>
<keyword evidence="3" id="KW-1185">Reference proteome</keyword>
<feature type="region of interest" description="Disordered" evidence="1">
    <location>
        <begin position="193"/>
        <end position="237"/>
    </location>
</feature>
<dbReference type="AlphaFoldDB" id="A0AAJ8L567"/>
<dbReference type="Proteomes" id="UP000094020">
    <property type="component" value="Chromosome 6"/>
</dbReference>
<feature type="compositionally biased region" description="Gly residues" evidence="1">
    <location>
        <begin position="202"/>
        <end position="212"/>
    </location>
</feature>
<dbReference type="KEGG" id="kpin:30170668"/>
<accession>A0AAJ8L567</accession>
<sequence>MMGFKKKFSSLIPADARNHLQNALTVEWEGQGKTVLVDLPETNKHQNNEVEMAGLTSNSAAYGRLIDDDDDIPYSRPSRSDYHNYSKSYQSTTHKHRKSPSYSSKNLPPIPPNQSESVYTYNQNPFETEYESPQTSSSSSMFSNNSPYTTYSPSLGNQASFGINEGYNNGSLNRKMINGGGERKMPNPWSKHREDDIDFLGDLGGVRNGGLGSPTSSNGTRDSQGSGNYNSLDNPFR</sequence>
<reference evidence="2" key="2">
    <citation type="submission" date="2024-02" db="EMBL/GenBank/DDBJ databases">
        <title>Comparative genomics of Cryptococcus and Kwoniella reveals pathogenesis evolution and contrasting modes of karyotype evolution via chromosome fusion or intercentromeric recombination.</title>
        <authorList>
            <person name="Coelho M.A."/>
            <person name="David-Palma M."/>
            <person name="Shea T."/>
            <person name="Bowers K."/>
            <person name="McGinley-Smith S."/>
            <person name="Mohammad A.W."/>
            <person name="Gnirke A."/>
            <person name="Yurkov A.M."/>
            <person name="Nowrousian M."/>
            <person name="Sun S."/>
            <person name="Cuomo C.A."/>
            <person name="Heitman J."/>
        </authorList>
    </citation>
    <scope>NUCLEOTIDE SEQUENCE</scope>
    <source>
        <strain evidence="2">CBS 10737</strain>
    </source>
</reference>